<dbReference type="InterPro" id="IPR012258">
    <property type="entry name" value="Acyl-CoA_oxidase"/>
</dbReference>
<evidence type="ECO:0000256" key="10">
    <source>
        <dbReference type="ARBA" id="ARBA00022630"/>
    </source>
</evidence>
<dbReference type="EMBL" id="NCSJ02000066">
    <property type="protein sequence ID" value="RFU31870.1"/>
    <property type="molecule type" value="Genomic_DNA"/>
</dbReference>
<dbReference type="GO" id="GO:0022857">
    <property type="term" value="F:transmembrane transporter activity"/>
    <property type="evidence" value="ECO:0007669"/>
    <property type="project" value="InterPro"/>
</dbReference>
<dbReference type="PANTHER" id="PTHR10909:SF250">
    <property type="entry name" value="PEROXISOMAL ACYL-COENZYME A OXIDASE 1"/>
    <property type="match status" value="1"/>
</dbReference>
<dbReference type="PROSITE" id="PS00217">
    <property type="entry name" value="SUGAR_TRANSPORT_2"/>
    <property type="match status" value="1"/>
</dbReference>
<feature type="transmembrane region" description="Helical" evidence="21">
    <location>
        <begin position="815"/>
        <end position="836"/>
    </location>
</feature>
<dbReference type="GO" id="GO:0005777">
    <property type="term" value="C:peroxisome"/>
    <property type="evidence" value="ECO:0007669"/>
    <property type="project" value="UniProtKB-SubCell"/>
</dbReference>
<evidence type="ECO:0000256" key="16">
    <source>
        <dbReference type="ARBA" id="ARBA00023098"/>
    </source>
</evidence>
<evidence type="ECO:0000256" key="2">
    <source>
        <dbReference type="ARBA" id="ARBA00001974"/>
    </source>
</evidence>
<dbReference type="GO" id="GO:0015798">
    <property type="term" value="P:myo-inositol transport"/>
    <property type="evidence" value="ECO:0007669"/>
    <property type="project" value="UniProtKB-ARBA"/>
</dbReference>
<dbReference type="STRING" id="5539.A0A3E2HEP0"/>
<dbReference type="InterPro" id="IPR002655">
    <property type="entry name" value="Acyl-CoA_oxidase_C"/>
</dbReference>
<dbReference type="GO" id="GO:0071949">
    <property type="term" value="F:FAD binding"/>
    <property type="evidence" value="ECO:0007669"/>
    <property type="project" value="InterPro"/>
</dbReference>
<evidence type="ECO:0000256" key="5">
    <source>
        <dbReference type="ARBA" id="ARBA00004846"/>
    </source>
</evidence>
<feature type="transmembrane region" description="Helical" evidence="21">
    <location>
        <begin position="882"/>
        <end position="901"/>
    </location>
</feature>
<dbReference type="InterPro" id="IPR009100">
    <property type="entry name" value="AcylCoA_DH/oxidase_NM_dom_sf"/>
</dbReference>
<dbReference type="Pfam" id="PF01756">
    <property type="entry name" value="ACOX"/>
    <property type="match status" value="1"/>
</dbReference>
<organism evidence="23 24">
    <name type="scientific">Scytalidium lignicola</name>
    <name type="common">Hyphomycete</name>
    <dbReference type="NCBI Taxonomy" id="5539"/>
    <lineage>
        <taxon>Eukaryota</taxon>
        <taxon>Fungi</taxon>
        <taxon>Dikarya</taxon>
        <taxon>Ascomycota</taxon>
        <taxon>Pezizomycotina</taxon>
        <taxon>Leotiomycetes</taxon>
        <taxon>Leotiomycetes incertae sedis</taxon>
        <taxon>Scytalidium</taxon>
    </lineage>
</organism>
<feature type="compositionally biased region" description="Basic and acidic residues" evidence="20">
    <location>
        <begin position="1306"/>
        <end position="1316"/>
    </location>
</feature>
<feature type="non-terminal residue" evidence="23">
    <location>
        <position position="1"/>
    </location>
</feature>
<evidence type="ECO:0000256" key="3">
    <source>
        <dbReference type="ARBA" id="ARBA00004141"/>
    </source>
</evidence>
<evidence type="ECO:0000313" key="24">
    <source>
        <dbReference type="Proteomes" id="UP000258309"/>
    </source>
</evidence>
<feature type="transmembrane region" description="Helical" evidence="21">
    <location>
        <begin position="848"/>
        <end position="870"/>
    </location>
</feature>
<feature type="transmembrane region" description="Helical" evidence="21">
    <location>
        <begin position="1022"/>
        <end position="1043"/>
    </location>
</feature>
<dbReference type="PRINTS" id="PR00171">
    <property type="entry name" value="SUGRTRNSPORT"/>
</dbReference>
<feature type="compositionally biased region" description="Basic residues" evidence="20">
    <location>
        <begin position="1374"/>
        <end position="1387"/>
    </location>
</feature>
<evidence type="ECO:0000256" key="19">
    <source>
        <dbReference type="ARBA" id="ARBA00049119"/>
    </source>
</evidence>
<evidence type="ECO:0000256" key="12">
    <source>
        <dbReference type="ARBA" id="ARBA00022827"/>
    </source>
</evidence>
<dbReference type="SUPFAM" id="SSF47203">
    <property type="entry name" value="Acyl-CoA dehydrogenase C-terminal domain-like"/>
    <property type="match status" value="2"/>
</dbReference>
<dbReference type="Pfam" id="PF14749">
    <property type="entry name" value="Acyl-CoA_ox_N"/>
    <property type="match status" value="1"/>
</dbReference>
<protein>
    <recommendedName>
        <fullName evidence="8">acyl-CoA oxidase</fullName>
        <ecNumber evidence="8">1.3.3.6</ecNumber>
    </recommendedName>
</protein>
<dbReference type="OrthoDB" id="538336at2759"/>
<comment type="pathway">
    <text evidence="5">Lipid metabolism; peroxisomal fatty acid beta-oxidation.</text>
</comment>
<evidence type="ECO:0000259" key="22">
    <source>
        <dbReference type="PROSITE" id="PS50850"/>
    </source>
</evidence>
<comment type="cofactor">
    <cofactor evidence="2">
        <name>FAD</name>
        <dbReference type="ChEBI" id="CHEBI:57692"/>
    </cofactor>
</comment>
<evidence type="ECO:0000256" key="6">
    <source>
        <dbReference type="ARBA" id="ARBA00006288"/>
    </source>
</evidence>
<dbReference type="GO" id="GO:0055088">
    <property type="term" value="P:lipid homeostasis"/>
    <property type="evidence" value="ECO:0007669"/>
    <property type="project" value="TreeGrafter"/>
</dbReference>
<comment type="similarity">
    <text evidence="7">Belongs to the major facilitator superfamily. Sugar transporter (TC 2.A.1.1) family.</text>
</comment>
<dbReference type="SUPFAM" id="SSF103473">
    <property type="entry name" value="MFS general substrate transporter"/>
    <property type="match status" value="1"/>
</dbReference>
<dbReference type="PROSITE" id="PS50850">
    <property type="entry name" value="MFS"/>
    <property type="match status" value="1"/>
</dbReference>
<evidence type="ECO:0000256" key="14">
    <source>
        <dbReference type="ARBA" id="ARBA00022989"/>
    </source>
</evidence>
<dbReference type="GO" id="GO:0005504">
    <property type="term" value="F:fatty acid binding"/>
    <property type="evidence" value="ECO:0007669"/>
    <property type="project" value="TreeGrafter"/>
</dbReference>
<comment type="catalytic activity">
    <reaction evidence="1">
        <text>a 2,3-saturated acyl-CoA + O2 = a (2E)-enoyl-CoA + H2O2</text>
        <dbReference type="Rhea" id="RHEA:38959"/>
        <dbReference type="ChEBI" id="CHEBI:15379"/>
        <dbReference type="ChEBI" id="CHEBI:16240"/>
        <dbReference type="ChEBI" id="CHEBI:58856"/>
        <dbReference type="ChEBI" id="CHEBI:65111"/>
        <dbReference type="EC" id="1.3.3.6"/>
    </reaction>
</comment>
<dbReference type="FunFam" id="2.40.110.10:FF:000003">
    <property type="entry name" value="Acyl-coenzyme A oxidase"/>
    <property type="match status" value="1"/>
</dbReference>
<keyword evidence="15" id="KW-0560">Oxidoreductase</keyword>
<dbReference type="GO" id="GO:0015791">
    <property type="term" value="P:polyol transmembrane transport"/>
    <property type="evidence" value="ECO:0007669"/>
    <property type="project" value="UniProtKB-ARBA"/>
</dbReference>
<accession>A0A3E2HEP0</accession>
<dbReference type="SUPFAM" id="SSF56645">
    <property type="entry name" value="Acyl-CoA dehydrogenase NM domain-like"/>
    <property type="match status" value="1"/>
</dbReference>
<comment type="caution">
    <text evidence="23">The sequence shown here is derived from an EMBL/GenBank/DDBJ whole genome shotgun (WGS) entry which is preliminary data.</text>
</comment>
<comment type="similarity">
    <text evidence="6">Belongs to the acyl-CoA oxidase family.</text>
</comment>
<keyword evidence="14 21" id="KW-1133">Transmembrane helix</keyword>
<dbReference type="InterPro" id="IPR029320">
    <property type="entry name" value="Acyl-CoA_ox_N"/>
</dbReference>
<keyword evidence="11 21" id="KW-0812">Transmembrane</keyword>
<feature type="compositionally biased region" description="Basic and acidic residues" evidence="20">
    <location>
        <begin position="1324"/>
        <end position="1367"/>
    </location>
</feature>
<dbReference type="InterPro" id="IPR020846">
    <property type="entry name" value="MFS_dom"/>
</dbReference>
<feature type="transmembrane region" description="Helical" evidence="21">
    <location>
        <begin position="986"/>
        <end position="1010"/>
    </location>
</feature>
<evidence type="ECO:0000256" key="21">
    <source>
        <dbReference type="SAM" id="Phobius"/>
    </source>
</evidence>
<dbReference type="Pfam" id="PF00083">
    <property type="entry name" value="Sugar_tr"/>
    <property type="match status" value="1"/>
</dbReference>
<keyword evidence="9" id="KW-0813">Transport</keyword>
<feature type="domain" description="Major facilitator superfamily (MFS) profile" evidence="22">
    <location>
        <begin position="721"/>
        <end position="1217"/>
    </location>
</feature>
<dbReference type="InterPro" id="IPR037069">
    <property type="entry name" value="AcylCoA_DH/ox_N_sf"/>
</dbReference>
<dbReference type="Gene3D" id="2.40.110.10">
    <property type="entry name" value="Butyryl-CoA Dehydrogenase, subunit A, domain 2"/>
    <property type="match status" value="1"/>
</dbReference>
<keyword evidence="16" id="KW-0443">Lipid metabolism</keyword>
<dbReference type="FunFam" id="1.20.1250.20:FF:000073">
    <property type="entry name" value="MFS myo-inositol transporter, putative"/>
    <property type="match status" value="1"/>
</dbReference>
<feature type="non-terminal residue" evidence="23">
    <location>
        <position position="1393"/>
    </location>
</feature>
<dbReference type="InterPro" id="IPR005828">
    <property type="entry name" value="MFS_sugar_transport-like"/>
</dbReference>
<keyword evidence="12" id="KW-0274">FAD</keyword>
<comment type="subcellular location">
    <subcellularLocation>
        <location evidence="3">Membrane</location>
        <topology evidence="3">Multi-pass membrane protein</topology>
    </subcellularLocation>
    <subcellularLocation>
        <location evidence="4">Peroxisome</location>
    </subcellularLocation>
</comment>
<dbReference type="InterPro" id="IPR003663">
    <property type="entry name" value="Sugar/inositol_transpt"/>
</dbReference>
<name>A0A3E2HEP0_SCYLI</name>
<dbReference type="Gene3D" id="1.10.540.10">
    <property type="entry name" value="Acyl-CoA dehydrogenase/oxidase, N-terminal domain"/>
    <property type="match status" value="1"/>
</dbReference>
<dbReference type="InterPro" id="IPR046373">
    <property type="entry name" value="Acyl-CoA_Oxase/DH_mid-dom_sf"/>
</dbReference>
<evidence type="ECO:0000256" key="7">
    <source>
        <dbReference type="ARBA" id="ARBA00010992"/>
    </source>
</evidence>
<dbReference type="FunFam" id="1.20.140.10:FF:000015">
    <property type="entry name" value="Acyl-coenzyme A oxidase"/>
    <property type="match status" value="1"/>
</dbReference>
<keyword evidence="18" id="KW-0576">Peroxisome</keyword>
<evidence type="ECO:0000256" key="18">
    <source>
        <dbReference type="ARBA" id="ARBA00023140"/>
    </source>
</evidence>
<evidence type="ECO:0000256" key="17">
    <source>
        <dbReference type="ARBA" id="ARBA00023136"/>
    </source>
</evidence>
<evidence type="ECO:0000256" key="4">
    <source>
        <dbReference type="ARBA" id="ARBA00004275"/>
    </source>
</evidence>
<dbReference type="InterPro" id="IPR055060">
    <property type="entry name" value="ACOX_C_alpha1"/>
</dbReference>
<evidence type="ECO:0000256" key="8">
    <source>
        <dbReference type="ARBA" id="ARBA00012870"/>
    </source>
</evidence>
<feature type="transmembrane region" description="Helical" evidence="21">
    <location>
        <begin position="1055"/>
        <end position="1075"/>
    </location>
</feature>
<dbReference type="Pfam" id="PF22924">
    <property type="entry name" value="ACOX_C_alpha1"/>
    <property type="match status" value="1"/>
</dbReference>
<proteinExistence type="inferred from homology"/>
<dbReference type="EC" id="1.3.3.6" evidence="8"/>
<dbReference type="InterPro" id="IPR005829">
    <property type="entry name" value="Sugar_transporter_CS"/>
</dbReference>
<dbReference type="GO" id="GO:0033540">
    <property type="term" value="P:fatty acid beta-oxidation using acyl-CoA oxidase"/>
    <property type="evidence" value="ECO:0007669"/>
    <property type="project" value="UniProtKB-UniPathway"/>
</dbReference>
<dbReference type="FunFam" id="1.20.140.10:FF:000013">
    <property type="entry name" value="Acyl-coenzyme A oxidase"/>
    <property type="match status" value="1"/>
</dbReference>
<dbReference type="GO" id="GO:0003997">
    <property type="term" value="F:acyl-CoA oxidase activity"/>
    <property type="evidence" value="ECO:0007669"/>
    <property type="project" value="UniProtKB-EC"/>
</dbReference>
<dbReference type="Gene3D" id="1.20.1250.20">
    <property type="entry name" value="MFS general substrate transporter like domains"/>
    <property type="match status" value="1"/>
</dbReference>
<dbReference type="NCBIfam" id="TIGR00879">
    <property type="entry name" value="SP"/>
    <property type="match status" value="1"/>
</dbReference>
<evidence type="ECO:0000313" key="23">
    <source>
        <dbReference type="EMBL" id="RFU31870.1"/>
    </source>
</evidence>
<feature type="transmembrane region" description="Helical" evidence="21">
    <location>
        <begin position="790"/>
        <end position="809"/>
    </location>
</feature>
<evidence type="ECO:0000256" key="1">
    <source>
        <dbReference type="ARBA" id="ARBA00001201"/>
    </source>
</evidence>
<keyword evidence="13" id="KW-0276">Fatty acid metabolism</keyword>
<dbReference type="Gene3D" id="1.20.140.10">
    <property type="entry name" value="Butyryl-CoA Dehydrogenase, subunit A, domain 3"/>
    <property type="match status" value="2"/>
</dbReference>
<evidence type="ECO:0000256" key="15">
    <source>
        <dbReference type="ARBA" id="ARBA00023002"/>
    </source>
</evidence>
<feature type="transmembrane region" description="Helical" evidence="21">
    <location>
        <begin position="720"/>
        <end position="742"/>
    </location>
</feature>
<evidence type="ECO:0000256" key="11">
    <source>
        <dbReference type="ARBA" id="ARBA00022692"/>
    </source>
</evidence>
<dbReference type="PROSITE" id="PS00216">
    <property type="entry name" value="SUGAR_TRANSPORT_1"/>
    <property type="match status" value="1"/>
</dbReference>
<reference evidence="23 24" key="1">
    <citation type="submission" date="2018-05" db="EMBL/GenBank/DDBJ databases">
        <title>Draft genome sequence of Scytalidium lignicola DSM 105466, a ubiquitous saprotrophic fungus.</title>
        <authorList>
            <person name="Buettner E."/>
            <person name="Gebauer A.M."/>
            <person name="Hofrichter M."/>
            <person name="Liers C."/>
            <person name="Kellner H."/>
        </authorList>
    </citation>
    <scope>NUCLEOTIDE SEQUENCE [LARGE SCALE GENOMIC DNA]</scope>
    <source>
        <strain evidence="23 24">DSM 105466</strain>
    </source>
</reference>
<evidence type="ECO:0000256" key="20">
    <source>
        <dbReference type="SAM" id="MobiDB-lite"/>
    </source>
</evidence>
<dbReference type="UniPathway" id="UPA00661"/>
<dbReference type="InterPro" id="IPR036250">
    <property type="entry name" value="AcylCo_DH-like_C"/>
</dbReference>
<evidence type="ECO:0000256" key="9">
    <source>
        <dbReference type="ARBA" id="ARBA00022448"/>
    </source>
</evidence>
<feature type="transmembrane region" description="Helical" evidence="21">
    <location>
        <begin position="1100"/>
        <end position="1118"/>
    </location>
</feature>
<keyword evidence="24" id="KW-1185">Reference proteome</keyword>
<dbReference type="InterPro" id="IPR036259">
    <property type="entry name" value="MFS_trans_sf"/>
</dbReference>
<evidence type="ECO:0000256" key="13">
    <source>
        <dbReference type="ARBA" id="ARBA00022832"/>
    </source>
</evidence>
<dbReference type="PANTHER" id="PTHR10909">
    <property type="entry name" value="ELECTRON TRANSPORT OXIDOREDUCTASE"/>
    <property type="match status" value="1"/>
</dbReference>
<keyword evidence="17 21" id="KW-0472">Membrane</keyword>
<gene>
    <name evidence="23" type="ORF">B7463_g4453</name>
</gene>
<feature type="region of interest" description="Disordered" evidence="20">
    <location>
        <begin position="1287"/>
        <end position="1393"/>
    </location>
</feature>
<keyword evidence="10" id="KW-0285">Flavoprotein</keyword>
<feature type="transmembrane region" description="Helical" evidence="21">
    <location>
        <begin position="762"/>
        <end position="783"/>
    </location>
</feature>
<feature type="compositionally biased region" description="Basic and acidic residues" evidence="20">
    <location>
        <begin position="1290"/>
        <end position="1299"/>
    </location>
</feature>
<sequence>MTPKPQWVKDLKPAAPQGTDLLQAERDKSTINVEQLSNLLFTKEALDRQNRILKILENEKLFDKSRDYFDGRIDKFKTALARAKRLRQLQVKHKWDTTEYHVANDLISEPGPYGLHASMFLTTLREQGTPEQHKLFLEPAEQYKYIGCYAQTELGHGSNVRGLEATATWNPDDKTFILHSPHLTAAKWWIGSLGRTANHAVVMAQLIINGKPYGPHPFVCQIRDLKTHEPLEGVYVGDIGPKFGYNTMDNGFLLLNQVKVPHVNMLARFSRVDPSTNKYVRPSSPSLIYGTLTWVRSNIVLQSGGVLARGVTIATRYAAVRRQFQDRDGPADVEGENQVLNYTMVQYRLLPLLASTFALHFTGQAMMALYEANQKNMKSKASTDDAKRSAGPEQIQSASDLLADLHATSCGLKALGSTTAAEGLEVCRRACGGHGYSSFSGIGTWYADYLPTTTWEGDNYMLTQQVARYLLKSARSVLKGNAPNNDTARILTTFLKKQDMGAAHDILGSDSDLVAAFAWRTSFLTFEALKHRDQEKNSWNSLLVDFWRLSTAHSQYLVVKNFYDALQNEKLQKELDPETVGIMHKLFRLYALHTLEKEASEFYSSSAVTVRQIQLARTKTVMKLLEEIRPHALRLVDAWQFPDWQLNSSLGRKDGNVYEDMFHRASELNPLNALTIDPYADNDVLVKRDETASREDAEGRDGDVYEDALVIEKSAGALGLYVWLLTLTAGISGLLFGCVISATLVSINSSLGHPLTTLDKSLITSATALFALLVSPISGILADALGRKRVILLADVAFIVGAGLQAITTSVFGMIIGRCIVGVAVGAGSFVAPLYIAELAPAAFRGRLMTLNVLFITLGQVIAYIVGWLFTELGDKETGWRWLVGLGSLPAIAQALIMVSMPETPRWLVMKDRQKEAEKVLTKVFGSAPDVQKIVKHTLRGIDKEVREEQQAKAGRSQSQNEGEDHSWLAGTNWGELFRVPGNRRALTIACLLQGLQQLCGFNSLMYFSATIFTLLDFSNPTLTSLSVAVTNFIMTCIAILIIDRVGKRRMLLCSLPIMAIGLLACSVGFAFITLPSSSSLVNPSSSPDTRVQVPYSKRFAPAFILANIMLYVAAYAIGLGNVPWMQSELFPLNCVVVVTIQINMATEENKKTKEELDALMKKAKKGMKSTFKEEVFSPLPITHKRALFVPNYVFGMRAMRLIQYQLDFIAMLDKSRASLTKEEHKEYSDFIGDFAKTLQAQLNRRAEAEHKRERHMYLVYAVRECKVLQELLFGDWRVLEAEEGVGENGVKEGGDGSKKKGGKGGKKEKGEDGGKMIEGGNESMKEKGEDGGKKDEGGNKGKEKEEGGNEIKKEKGGGIESKEKEQAGGNGSKKAKKGGKKKRSAKTKGPVA</sequence>
<comment type="catalytic activity">
    <reaction evidence="19">
        <text>myo-inositol(out) + H(+)(out) = myo-inositol(in) + H(+)(in)</text>
        <dbReference type="Rhea" id="RHEA:60364"/>
        <dbReference type="ChEBI" id="CHEBI:15378"/>
        <dbReference type="ChEBI" id="CHEBI:17268"/>
    </reaction>
</comment>
<dbReference type="Proteomes" id="UP000258309">
    <property type="component" value="Unassembled WGS sequence"/>
</dbReference>
<feature type="transmembrane region" description="Helical" evidence="21">
    <location>
        <begin position="349"/>
        <end position="370"/>
    </location>
</feature>
<dbReference type="GO" id="GO:0016020">
    <property type="term" value="C:membrane"/>
    <property type="evidence" value="ECO:0007669"/>
    <property type="project" value="UniProtKB-SubCell"/>
</dbReference>